<keyword evidence="3" id="KW-0645">Protease</keyword>
<dbReference type="Gene3D" id="3.10.450.350">
    <property type="match status" value="1"/>
</dbReference>
<dbReference type="InterPro" id="IPR050570">
    <property type="entry name" value="Cell_wall_metabolism_enzyme"/>
</dbReference>
<evidence type="ECO:0000256" key="2">
    <source>
        <dbReference type="ARBA" id="ARBA00004196"/>
    </source>
</evidence>
<keyword evidence="8" id="KW-1133">Transmembrane helix</keyword>
<evidence type="ECO:0000256" key="3">
    <source>
        <dbReference type="ARBA" id="ARBA00022670"/>
    </source>
</evidence>
<dbReference type="Proteomes" id="UP000004836">
    <property type="component" value="Unassembled WGS sequence"/>
</dbReference>
<keyword evidence="7" id="KW-0482">Metalloprotease</keyword>
<evidence type="ECO:0000256" key="5">
    <source>
        <dbReference type="ARBA" id="ARBA00022801"/>
    </source>
</evidence>
<evidence type="ECO:0000259" key="9">
    <source>
        <dbReference type="Pfam" id="PF01551"/>
    </source>
</evidence>
<evidence type="ECO:0000259" key="10">
    <source>
        <dbReference type="Pfam" id="PF19425"/>
    </source>
</evidence>
<dbReference type="AlphaFoldDB" id="J9DYJ0"/>
<keyword evidence="6" id="KW-0862">Zinc</keyword>
<dbReference type="Gene3D" id="2.70.70.10">
    <property type="entry name" value="Glucose Permease (Domain IIA)"/>
    <property type="match status" value="1"/>
</dbReference>
<dbReference type="GO" id="GO:0046872">
    <property type="term" value="F:metal ion binding"/>
    <property type="evidence" value="ECO:0007669"/>
    <property type="project" value="UniProtKB-KW"/>
</dbReference>
<dbReference type="Pfam" id="PF01551">
    <property type="entry name" value="Peptidase_M23"/>
    <property type="match status" value="1"/>
</dbReference>
<dbReference type="eggNOG" id="COG0739">
    <property type="taxonomic scope" value="Bacteria"/>
</dbReference>
<evidence type="ECO:0000256" key="8">
    <source>
        <dbReference type="SAM" id="Phobius"/>
    </source>
</evidence>
<keyword evidence="5" id="KW-0378">Hydrolase</keyword>
<gene>
    <name evidence="11" type="ORF">IMCC14465_16110</name>
</gene>
<keyword evidence="8" id="KW-0812">Transmembrane</keyword>
<feature type="transmembrane region" description="Helical" evidence="8">
    <location>
        <begin position="28"/>
        <end position="44"/>
    </location>
</feature>
<comment type="subcellular location">
    <subcellularLocation>
        <location evidence="2">Cell envelope</location>
    </subcellularLocation>
</comment>
<dbReference type="EMBL" id="ALYF01000006">
    <property type="protein sequence ID" value="EJW20724.1"/>
    <property type="molecule type" value="Genomic_DNA"/>
</dbReference>
<evidence type="ECO:0000313" key="12">
    <source>
        <dbReference type="Proteomes" id="UP000004836"/>
    </source>
</evidence>
<evidence type="ECO:0000256" key="4">
    <source>
        <dbReference type="ARBA" id="ARBA00022723"/>
    </source>
</evidence>
<dbReference type="PANTHER" id="PTHR21666:SF288">
    <property type="entry name" value="CELL DIVISION PROTEIN YTFB"/>
    <property type="match status" value="1"/>
</dbReference>
<keyword evidence="8" id="KW-0472">Membrane</keyword>
<feature type="domain" description="Csd3-like second N-terminal" evidence="10">
    <location>
        <begin position="184"/>
        <end position="303"/>
    </location>
</feature>
<comment type="caution">
    <text evidence="11">The sequence shown here is derived from an EMBL/GenBank/DDBJ whole genome shotgun (WGS) entry which is preliminary data.</text>
</comment>
<sequence>MILVHYIFCGKMLDSEEIRIKTRPSRNLFFLAVLFCLALSYWAFSNYVGAEANQIRISARPVPAAPFIDPAWLDKKPMMRVTEAATLGKGGTLAELLTNKGIDAVTADSALDALQPLLDPRTLQEGQKLRLFYEWTPGASKETAEFAGFDLIPAPTKRIIVRKLNDGRFKAVSANRPLTEKHFYIDTEITSSLYQSARNAGMAPSQVIELIRMYSFTVDFQREIREGDRLEVLYTRLFDPDGKQAATGKILYTGLTIKGERQAYWHYKARDDDKTYYLDENGNSMSRLLMKTPLDGARLSSRYGLRKHPILGFTRLHRGVDFAARRGTPVFAAGNGVIAALGVEGNHGKRIRINHVNNYKTLYAHLNGYARGLKTGSPVTQGQVIGYVGATGLATGPHLHYEITYDGRSVNPLTIEMPILTKLDEEEKVEFDRTRQNLTRLAQDLAAGLEPLESP</sequence>
<reference evidence="11 12" key="1">
    <citation type="journal article" date="2012" name="J. Bacteriol.">
        <title>Genome Sequence of Strain IMCC14465, Isolated from the East Sea, Belonging to the PS1 Clade of Alphaproteobacteria.</title>
        <authorList>
            <person name="Yang S.J."/>
            <person name="Kang I."/>
            <person name="Cho J.C."/>
        </authorList>
    </citation>
    <scope>NUCLEOTIDE SEQUENCE [LARGE SCALE GENOMIC DNA]</scope>
    <source>
        <strain evidence="11 12">IMCC14465</strain>
    </source>
</reference>
<protein>
    <submittedName>
        <fullName evidence="11">Uncharacterized protein</fullName>
    </submittedName>
</protein>
<dbReference type="InterPro" id="IPR045834">
    <property type="entry name" value="Csd3_N2"/>
</dbReference>
<comment type="cofactor">
    <cofactor evidence="1">
        <name>Zn(2+)</name>
        <dbReference type="ChEBI" id="CHEBI:29105"/>
    </cofactor>
</comment>
<organism evidence="11 12">
    <name type="scientific">alpha proteobacterium IMCC14465</name>
    <dbReference type="NCBI Taxonomy" id="1220535"/>
    <lineage>
        <taxon>Bacteria</taxon>
        <taxon>Pseudomonadati</taxon>
        <taxon>Pseudomonadota</taxon>
        <taxon>Alphaproteobacteria</taxon>
        <taxon>PS1 clade</taxon>
    </lineage>
</organism>
<evidence type="ECO:0000256" key="7">
    <source>
        <dbReference type="ARBA" id="ARBA00023049"/>
    </source>
</evidence>
<dbReference type="InterPro" id="IPR011055">
    <property type="entry name" value="Dup_hybrid_motif"/>
</dbReference>
<dbReference type="InterPro" id="IPR016047">
    <property type="entry name" value="M23ase_b-sheet_dom"/>
</dbReference>
<dbReference type="STRING" id="1220535.IMCC14465_16110"/>
<feature type="domain" description="M23ase beta-sheet core" evidence="9">
    <location>
        <begin position="316"/>
        <end position="412"/>
    </location>
</feature>
<accession>J9DYJ0</accession>
<dbReference type="PANTHER" id="PTHR21666">
    <property type="entry name" value="PEPTIDASE-RELATED"/>
    <property type="match status" value="1"/>
</dbReference>
<keyword evidence="4" id="KW-0479">Metal-binding</keyword>
<dbReference type="GO" id="GO:0006508">
    <property type="term" value="P:proteolysis"/>
    <property type="evidence" value="ECO:0007669"/>
    <property type="project" value="UniProtKB-KW"/>
</dbReference>
<evidence type="ECO:0000313" key="11">
    <source>
        <dbReference type="EMBL" id="EJW20724.1"/>
    </source>
</evidence>
<dbReference type="SUPFAM" id="SSF51261">
    <property type="entry name" value="Duplicated hybrid motif"/>
    <property type="match status" value="1"/>
</dbReference>
<keyword evidence="12" id="KW-1185">Reference proteome</keyword>
<evidence type="ECO:0000256" key="1">
    <source>
        <dbReference type="ARBA" id="ARBA00001947"/>
    </source>
</evidence>
<dbReference type="GO" id="GO:0030313">
    <property type="term" value="C:cell envelope"/>
    <property type="evidence" value="ECO:0007669"/>
    <property type="project" value="UniProtKB-SubCell"/>
</dbReference>
<evidence type="ECO:0000256" key="6">
    <source>
        <dbReference type="ARBA" id="ARBA00022833"/>
    </source>
</evidence>
<name>J9DYJ0_9PROT</name>
<dbReference type="CDD" id="cd12797">
    <property type="entry name" value="M23_peptidase"/>
    <property type="match status" value="1"/>
</dbReference>
<proteinExistence type="predicted"/>
<dbReference type="GO" id="GO:0004222">
    <property type="term" value="F:metalloendopeptidase activity"/>
    <property type="evidence" value="ECO:0007669"/>
    <property type="project" value="TreeGrafter"/>
</dbReference>
<dbReference type="Pfam" id="PF19425">
    <property type="entry name" value="Csd3_N2"/>
    <property type="match status" value="1"/>
</dbReference>